<dbReference type="GO" id="GO:0005886">
    <property type="term" value="C:plasma membrane"/>
    <property type="evidence" value="ECO:0007669"/>
    <property type="project" value="UniProtKB-SubCell"/>
</dbReference>
<evidence type="ECO:0000313" key="8">
    <source>
        <dbReference type="EMBL" id="MPM36758.1"/>
    </source>
</evidence>
<dbReference type="EMBL" id="VSSQ01007711">
    <property type="protein sequence ID" value="MPM36758.1"/>
    <property type="molecule type" value="Genomic_DNA"/>
</dbReference>
<dbReference type="AlphaFoldDB" id="A0A644Z8Z8"/>
<feature type="transmembrane region" description="Helical" evidence="7">
    <location>
        <begin position="183"/>
        <end position="207"/>
    </location>
</feature>
<feature type="transmembrane region" description="Helical" evidence="7">
    <location>
        <begin position="365"/>
        <end position="390"/>
    </location>
</feature>
<gene>
    <name evidence="8" type="ORF">SDC9_83360</name>
</gene>
<accession>A0A644Z8Z8</accession>
<reference evidence="8" key="1">
    <citation type="submission" date="2019-08" db="EMBL/GenBank/DDBJ databases">
        <authorList>
            <person name="Kucharzyk K."/>
            <person name="Murdoch R.W."/>
            <person name="Higgins S."/>
            <person name="Loffler F."/>
        </authorList>
    </citation>
    <scope>NUCLEOTIDE SEQUENCE</scope>
</reference>
<evidence type="ECO:0008006" key="9">
    <source>
        <dbReference type="Google" id="ProtNLM"/>
    </source>
</evidence>
<feature type="transmembrane region" description="Helical" evidence="7">
    <location>
        <begin position="219"/>
        <end position="241"/>
    </location>
</feature>
<protein>
    <recommendedName>
        <fullName evidence="9">Lysyltransferase</fullName>
    </recommendedName>
</protein>
<evidence type="ECO:0000256" key="1">
    <source>
        <dbReference type="ARBA" id="ARBA00004651"/>
    </source>
</evidence>
<evidence type="ECO:0000256" key="4">
    <source>
        <dbReference type="ARBA" id="ARBA00022989"/>
    </source>
</evidence>
<organism evidence="8">
    <name type="scientific">bioreactor metagenome</name>
    <dbReference type="NCBI Taxonomy" id="1076179"/>
    <lineage>
        <taxon>unclassified sequences</taxon>
        <taxon>metagenomes</taxon>
        <taxon>ecological metagenomes</taxon>
    </lineage>
</organism>
<keyword evidence="2" id="KW-1003">Cell membrane</keyword>
<keyword evidence="3 7" id="KW-0812">Transmembrane</keyword>
<keyword evidence="4 7" id="KW-1133">Transmembrane helix</keyword>
<evidence type="ECO:0000256" key="3">
    <source>
        <dbReference type="ARBA" id="ARBA00022692"/>
    </source>
</evidence>
<evidence type="ECO:0000256" key="6">
    <source>
        <dbReference type="SAM" id="MobiDB-lite"/>
    </source>
</evidence>
<comment type="subcellular location">
    <subcellularLocation>
        <location evidence="1">Cell membrane</location>
        <topology evidence="1">Multi-pass membrane protein</topology>
    </subcellularLocation>
</comment>
<sequence length="402" mass="44376">MTDPDKSLKTKAASLDIICPDKETENPAAETEKNKNIKNSYINIDTDKNSNSETNADNPPKQNKRTRNISIIVFAVINAIVICYTASNEFTGEKVSAEAFSKIRINVFFILIAIGCIVVSIAAQTAKYVLMMKKLTGSFSIKTSYEVAVLGKYYDNLTPSGIGGQPFQIFYLKKSGVPTGASAAMPTAGFMSMQAAFAIVAVLAFIFKNSVIDSVAVKIAAYFGILLYLFIPCVILLFTLAPSFTERAVGSIIKFCKKLRIVKNEEHSRETAISTLREYREGIRYLLSKRSVWVGVLACDILYHIAILSVPYFVIIAFGGQVALFDAFSASAFIYAAITFIPTPGNCGAAEGSFYIMFSSLTKGYIFWAMLVWRVLTYYSFIFLGLLVYFGKTIKKYTDSHT</sequence>
<feature type="transmembrane region" description="Helical" evidence="7">
    <location>
        <begin position="107"/>
        <end position="130"/>
    </location>
</feature>
<evidence type="ECO:0000256" key="5">
    <source>
        <dbReference type="ARBA" id="ARBA00023136"/>
    </source>
</evidence>
<dbReference type="PANTHER" id="PTHR37693">
    <property type="entry name" value="PHOSPHATIDYLGLYCEROL LYSYLTRANSFERASE"/>
    <property type="match status" value="1"/>
</dbReference>
<evidence type="ECO:0000256" key="7">
    <source>
        <dbReference type="SAM" id="Phobius"/>
    </source>
</evidence>
<feature type="compositionally biased region" description="Polar residues" evidence="6">
    <location>
        <begin position="51"/>
        <end position="61"/>
    </location>
</feature>
<comment type="caution">
    <text evidence="8">The sequence shown here is derived from an EMBL/GenBank/DDBJ whole genome shotgun (WGS) entry which is preliminary data.</text>
</comment>
<feature type="transmembrane region" description="Helical" evidence="7">
    <location>
        <begin position="69"/>
        <end position="87"/>
    </location>
</feature>
<dbReference type="PANTHER" id="PTHR37693:SF1">
    <property type="entry name" value="INTEGRAL MEMBRANE PROTEIN"/>
    <property type="match status" value="1"/>
</dbReference>
<name>A0A644Z8Z8_9ZZZZ</name>
<evidence type="ECO:0000256" key="2">
    <source>
        <dbReference type="ARBA" id="ARBA00022475"/>
    </source>
</evidence>
<proteinExistence type="predicted"/>
<feature type="transmembrane region" description="Helical" evidence="7">
    <location>
        <begin position="292"/>
        <end position="318"/>
    </location>
</feature>
<feature type="region of interest" description="Disordered" evidence="6">
    <location>
        <begin position="19"/>
        <end position="63"/>
    </location>
</feature>
<feature type="compositionally biased region" description="Basic and acidic residues" evidence="6">
    <location>
        <begin position="19"/>
        <end position="35"/>
    </location>
</feature>
<keyword evidence="5 7" id="KW-0472">Membrane</keyword>
<dbReference type="Pfam" id="PF03706">
    <property type="entry name" value="LPG_synthase_TM"/>
    <property type="match status" value="1"/>
</dbReference>
<dbReference type="NCBIfam" id="TIGR00374">
    <property type="entry name" value="flippase-like domain"/>
    <property type="match status" value="1"/>
</dbReference>
<dbReference type="InterPro" id="IPR022791">
    <property type="entry name" value="L-PG_synthase/AglD"/>
</dbReference>